<evidence type="ECO:0000256" key="1">
    <source>
        <dbReference type="SAM" id="MobiDB-lite"/>
    </source>
</evidence>
<feature type="compositionally biased region" description="Basic residues" evidence="1">
    <location>
        <begin position="370"/>
        <end position="387"/>
    </location>
</feature>
<dbReference type="HOGENOM" id="CLU_041530_0_0_0"/>
<dbReference type="AlphaFoldDB" id="W0RMS8"/>
<keyword evidence="2" id="KW-0614">Plasmid</keyword>
<sequence length="406" mass="44571">MIGRGKHKVRVSQRLDRRAGALYLRWRDAAAANWRVRALALTLVDAKGKPLAGKARAAVLEDAMRAAELQYAVNSGHAPAPARREPSAAPPKLLTVADGIHAVQDAERGRYHAPTRYNKGVIAAATQAMAVWGPDTPLAHVRRDDFVRLWRARMAAIRADGGVGYAGAMTTIERTLRLLDELREMQAPDGSALLGEDQAVPPRKWKEKLRRDYAELYGGGDLPEVQRPRYQLGEYRALLAKASEVDPRLALAMAIGAELRPVQVLRVRRSQLTLPPLPDPLPPLGQDDAVDYGSVVVKGRGKKGGVTVYFTRGQRAAVEAALHPETGYLRALEREYQAALAEDRDPPDYVLVPAGRLAQRDPAAAGPAPARRRTRQRRRSSQQRRRATGSSACRARRGWRSGASHP</sequence>
<dbReference type="PATRIC" id="fig|861299.3.peg.4607"/>
<feature type="region of interest" description="Disordered" evidence="1">
    <location>
        <begin position="356"/>
        <end position="406"/>
    </location>
</feature>
<protein>
    <submittedName>
        <fullName evidence="2">Uncharacterized protein</fullName>
    </submittedName>
</protein>
<dbReference type="KEGG" id="gba:J421_4551"/>
<evidence type="ECO:0000313" key="2">
    <source>
        <dbReference type="EMBL" id="AHG92086.1"/>
    </source>
</evidence>
<accession>W0RMS8</accession>
<proteinExistence type="predicted"/>
<dbReference type="EMBL" id="CP007129">
    <property type="protein sequence ID" value="AHG92086.1"/>
    <property type="molecule type" value="Genomic_DNA"/>
</dbReference>
<reference evidence="2 3" key="1">
    <citation type="journal article" date="2014" name="Genome Announc.">
        <title>Genome Sequence and Methylome of Soil Bacterium Gemmatirosa kalamazoonensis KBS708T, a Member of the Rarely Cultivated Gemmatimonadetes Phylum.</title>
        <authorList>
            <person name="Debruyn J.M."/>
            <person name="Radosevich M."/>
            <person name="Wommack K.E."/>
            <person name="Polson S.W."/>
            <person name="Hauser L.J."/>
            <person name="Fawaz M.N."/>
            <person name="Korlach J."/>
            <person name="Tsai Y.C."/>
        </authorList>
    </citation>
    <scope>NUCLEOTIDE SEQUENCE [LARGE SCALE GENOMIC DNA]</scope>
    <source>
        <strain evidence="2 3">KBS708</strain>
        <plasmid evidence="3">Plasmid 1</plasmid>
    </source>
</reference>
<keyword evidence="3" id="KW-1185">Reference proteome</keyword>
<dbReference type="Proteomes" id="UP000019151">
    <property type="component" value="Plasmid 1"/>
</dbReference>
<dbReference type="InParanoid" id="W0RMS8"/>
<geneLocation type="plasmid" evidence="2 3">
    <name>1</name>
</geneLocation>
<feature type="compositionally biased region" description="Low complexity" evidence="1">
    <location>
        <begin position="360"/>
        <end position="369"/>
    </location>
</feature>
<gene>
    <name evidence="2" type="ORF">J421_4551</name>
</gene>
<evidence type="ECO:0000313" key="3">
    <source>
        <dbReference type="Proteomes" id="UP000019151"/>
    </source>
</evidence>
<name>W0RMS8_9BACT</name>
<organism evidence="2 3">
    <name type="scientific">Gemmatirosa kalamazoonensis</name>
    <dbReference type="NCBI Taxonomy" id="861299"/>
    <lineage>
        <taxon>Bacteria</taxon>
        <taxon>Pseudomonadati</taxon>
        <taxon>Gemmatimonadota</taxon>
        <taxon>Gemmatimonadia</taxon>
        <taxon>Gemmatimonadales</taxon>
        <taxon>Gemmatimonadaceae</taxon>
        <taxon>Gemmatirosa</taxon>
    </lineage>
</organism>